<dbReference type="NCBIfam" id="TIGR01509">
    <property type="entry name" value="HAD-SF-IA-v3"/>
    <property type="match status" value="1"/>
</dbReference>
<dbReference type="RefSeq" id="WP_116775823.1">
    <property type="nucleotide sequence ID" value="NZ_QDKG01000003.1"/>
</dbReference>
<dbReference type="PANTHER" id="PTHR47478">
    <property type="match status" value="1"/>
</dbReference>
<dbReference type="InterPro" id="IPR023214">
    <property type="entry name" value="HAD_sf"/>
</dbReference>
<accession>A0A2T8HIH0</accession>
<dbReference type="Gene3D" id="3.40.50.1000">
    <property type="entry name" value="HAD superfamily/HAD-like"/>
    <property type="match status" value="1"/>
</dbReference>
<dbReference type="InterPro" id="IPR052550">
    <property type="entry name" value="Pyrimidine_5'-ntase_YjjG"/>
</dbReference>
<protein>
    <submittedName>
        <fullName evidence="1">HAD family hydrolase</fullName>
    </submittedName>
</protein>
<dbReference type="Pfam" id="PF00702">
    <property type="entry name" value="Hydrolase"/>
    <property type="match status" value="1"/>
</dbReference>
<dbReference type="NCBIfam" id="TIGR01549">
    <property type="entry name" value="HAD-SF-IA-v1"/>
    <property type="match status" value="1"/>
</dbReference>
<evidence type="ECO:0000313" key="1">
    <source>
        <dbReference type="EMBL" id="PVH25234.1"/>
    </source>
</evidence>
<dbReference type="PRINTS" id="PR00413">
    <property type="entry name" value="HADHALOGNASE"/>
</dbReference>
<name>A0A2T8HIH0_9SPHI</name>
<sequence length="243" mass="27354">MNNTIKGLLFDFGGTLDSKGDHWSTILWDLYVRLEINVTQEAFYQAYVHAERKAALERIILPDFNMEQVLLAKVATQFEFLKALNYRLDDDLINSIATSGYDFAKHHIAKAKIVLSLLANKIPMVMVSNFYGNLQTVLEDYKIDHFFDTVIESAVVGVRKPDPQIYRLGIDAIKLEAKECLVIGDSLSKDIEPGNSCGCQTAWLKGNSLEHDVDSDVKPTYTISDINEVLDIVFEDGDLSTKK</sequence>
<dbReference type="InterPro" id="IPR036412">
    <property type="entry name" value="HAD-like_sf"/>
</dbReference>
<proteinExistence type="predicted"/>
<organism evidence="1 2">
    <name type="scientific">Sphingobacterium corticibacter</name>
    <dbReference type="NCBI Taxonomy" id="2171749"/>
    <lineage>
        <taxon>Bacteria</taxon>
        <taxon>Pseudomonadati</taxon>
        <taxon>Bacteroidota</taxon>
        <taxon>Sphingobacteriia</taxon>
        <taxon>Sphingobacteriales</taxon>
        <taxon>Sphingobacteriaceae</taxon>
        <taxon>Sphingobacterium</taxon>
    </lineage>
</organism>
<keyword evidence="2" id="KW-1185">Reference proteome</keyword>
<dbReference type="SFLD" id="SFLDS00003">
    <property type="entry name" value="Haloacid_Dehalogenase"/>
    <property type="match status" value="1"/>
</dbReference>
<evidence type="ECO:0000313" key="2">
    <source>
        <dbReference type="Proteomes" id="UP000245627"/>
    </source>
</evidence>
<reference evidence="1 2" key="1">
    <citation type="submission" date="2018-04" db="EMBL/GenBank/DDBJ databases">
        <title>Sphingobacterium cortibacter sp. nov.</title>
        <authorList>
            <person name="Li Y."/>
        </authorList>
    </citation>
    <scope>NUCLEOTIDE SEQUENCE [LARGE SCALE GENOMIC DNA]</scope>
    <source>
        <strain evidence="1 2">2c-3</strain>
    </source>
</reference>
<dbReference type="SFLD" id="SFLDG01129">
    <property type="entry name" value="C1.5:_HAD__Beta-PGM__Phosphata"/>
    <property type="match status" value="1"/>
</dbReference>
<comment type="caution">
    <text evidence="1">The sequence shown here is derived from an EMBL/GenBank/DDBJ whole genome shotgun (WGS) entry which is preliminary data.</text>
</comment>
<dbReference type="EMBL" id="QDKG01000003">
    <property type="protein sequence ID" value="PVH25234.1"/>
    <property type="molecule type" value="Genomic_DNA"/>
</dbReference>
<dbReference type="AlphaFoldDB" id="A0A2T8HIH0"/>
<keyword evidence="1" id="KW-0378">Hydrolase</keyword>
<dbReference type="Proteomes" id="UP000245627">
    <property type="component" value="Unassembled WGS sequence"/>
</dbReference>
<dbReference type="OrthoDB" id="9797415at2"/>
<dbReference type="SUPFAM" id="SSF56784">
    <property type="entry name" value="HAD-like"/>
    <property type="match status" value="1"/>
</dbReference>
<dbReference type="GO" id="GO:0016787">
    <property type="term" value="F:hydrolase activity"/>
    <property type="evidence" value="ECO:0007669"/>
    <property type="project" value="UniProtKB-KW"/>
</dbReference>
<dbReference type="InterPro" id="IPR006439">
    <property type="entry name" value="HAD-SF_hydro_IA"/>
</dbReference>
<gene>
    <name evidence="1" type="ORF">DC487_09935</name>
</gene>
<dbReference type="PANTHER" id="PTHR47478:SF1">
    <property type="entry name" value="PYRIMIDINE 5'-NUCLEOTIDASE YJJG"/>
    <property type="match status" value="1"/>
</dbReference>